<dbReference type="PROSITE" id="PS50164">
    <property type="entry name" value="GIY_YIG"/>
    <property type="match status" value="1"/>
</dbReference>
<dbReference type="SUPFAM" id="SSF82771">
    <property type="entry name" value="GIY-YIG endonuclease"/>
    <property type="match status" value="1"/>
</dbReference>
<dbReference type="InterPro" id="IPR050190">
    <property type="entry name" value="UPF0213_domain"/>
</dbReference>
<dbReference type="EMBL" id="LVYV01000013">
    <property type="protein sequence ID" value="KZD22876.1"/>
    <property type="molecule type" value="Genomic_DNA"/>
</dbReference>
<feature type="domain" description="GIY-YIG" evidence="2">
    <location>
        <begin position="5"/>
        <end position="77"/>
    </location>
</feature>
<proteinExistence type="inferred from homology"/>
<gene>
    <name evidence="3" type="ORF">A4A58_27930</name>
</gene>
<dbReference type="Proteomes" id="UP000076574">
    <property type="component" value="Unassembled WGS sequence"/>
</dbReference>
<accession>A0A163Z3F8</accession>
<sequence>MRQSRTYFVYILASGHHGTLYIGVTNDIRTRLELHRCGRGSEFVKRYKVMRLVHVEEFSSIVEAIAREKQLKNWKRE</sequence>
<reference evidence="3 4" key="1">
    <citation type="submission" date="2016-03" db="EMBL/GenBank/DDBJ databases">
        <title>Microsymbionts genomes from the relict species Vavilovia formosa (Stev.) Fed.</title>
        <authorList>
            <person name="Kopat V."/>
            <person name="Chirak E."/>
            <person name="Kimeklis A."/>
            <person name="Andronov E."/>
        </authorList>
    </citation>
    <scope>NUCLEOTIDE SEQUENCE [LARGE SCALE GENOMIC DNA]</scope>
    <source>
        <strain evidence="3 4">Vaf07</strain>
    </source>
</reference>
<evidence type="ECO:0000313" key="4">
    <source>
        <dbReference type="Proteomes" id="UP000076574"/>
    </source>
</evidence>
<dbReference type="InterPro" id="IPR035901">
    <property type="entry name" value="GIY-YIG_endonuc_sf"/>
</dbReference>
<dbReference type="PANTHER" id="PTHR34477">
    <property type="entry name" value="UPF0213 PROTEIN YHBQ"/>
    <property type="match status" value="1"/>
</dbReference>
<dbReference type="PANTHER" id="PTHR34477:SF5">
    <property type="entry name" value="BSL5627 PROTEIN"/>
    <property type="match status" value="1"/>
</dbReference>
<name>A0A163Z3F8_9BRAD</name>
<protein>
    <submittedName>
        <fullName evidence="3">Excinuclease ABC subunit C</fullName>
    </submittedName>
</protein>
<dbReference type="RefSeq" id="WP_068733907.1">
    <property type="nucleotide sequence ID" value="NZ_LVYV01000013.1"/>
</dbReference>
<dbReference type="InterPro" id="IPR000305">
    <property type="entry name" value="GIY-YIG_endonuc"/>
</dbReference>
<comment type="caution">
    <text evidence="3">The sequence shown here is derived from an EMBL/GenBank/DDBJ whole genome shotgun (WGS) entry which is preliminary data.</text>
</comment>
<evidence type="ECO:0000313" key="3">
    <source>
        <dbReference type="EMBL" id="KZD22876.1"/>
    </source>
</evidence>
<keyword evidence="4" id="KW-1185">Reference proteome</keyword>
<evidence type="ECO:0000259" key="2">
    <source>
        <dbReference type="PROSITE" id="PS50164"/>
    </source>
</evidence>
<dbReference type="Gene3D" id="3.40.1440.10">
    <property type="entry name" value="GIY-YIG endonuclease"/>
    <property type="match status" value="1"/>
</dbReference>
<evidence type="ECO:0000256" key="1">
    <source>
        <dbReference type="ARBA" id="ARBA00007435"/>
    </source>
</evidence>
<dbReference type="STRING" id="943830.A4A58_27930"/>
<dbReference type="OrthoDB" id="287318at2"/>
<dbReference type="AlphaFoldDB" id="A0A163Z3F8"/>
<comment type="similarity">
    <text evidence="1">Belongs to the UPF0213 family.</text>
</comment>
<dbReference type="Pfam" id="PF01541">
    <property type="entry name" value="GIY-YIG"/>
    <property type="match status" value="1"/>
</dbReference>
<organism evidence="3 4">
    <name type="scientific">Tardiphaga robiniae</name>
    <dbReference type="NCBI Taxonomy" id="943830"/>
    <lineage>
        <taxon>Bacteria</taxon>
        <taxon>Pseudomonadati</taxon>
        <taxon>Pseudomonadota</taxon>
        <taxon>Alphaproteobacteria</taxon>
        <taxon>Hyphomicrobiales</taxon>
        <taxon>Nitrobacteraceae</taxon>
        <taxon>Tardiphaga</taxon>
    </lineage>
</organism>